<organism evidence="1 2">
    <name type="scientific">Paenibacillus validus</name>
    <dbReference type="NCBI Taxonomy" id="44253"/>
    <lineage>
        <taxon>Bacteria</taxon>
        <taxon>Bacillati</taxon>
        <taxon>Bacillota</taxon>
        <taxon>Bacilli</taxon>
        <taxon>Bacillales</taxon>
        <taxon>Paenibacillaceae</taxon>
        <taxon>Paenibacillus</taxon>
    </lineage>
</organism>
<proteinExistence type="predicted"/>
<evidence type="ECO:0000313" key="2">
    <source>
        <dbReference type="Proteomes" id="UP000450917"/>
    </source>
</evidence>
<sequence length="112" mass="13129">MYYRTNCEGAGGVLKWSRRGGFSWWGNGKRKEEQAALFEERVQLVEEIRRAHMEWEVAERRFHYAVEKEQIDYAIYALEAAEKRFEMLIKQAKNIHISAAEVCASRVREGSS</sequence>
<protein>
    <submittedName>
        <fullName evidence="1">DUF2508 family protein</fullName>
    </submittedName>
</protein>
<dbReference type="InterPro" id="IPR019644">
    <property type="entry name" value="DUF2508"/>
</dbReference>
<name>A0A7X2ZF56_9BACL</name>
<keyword evidence="2" id="KW-1185">Reference proteome</keyword>
<evidence type="ECO:0000313" key="1">
    <source>
        <dbReference type="EMBL" id="MUG73800.1"/>
    </source>
</evidence>
<gene>
    <name evidence="1" type="ORF">GNP93_24640</name>
</gene>
<dbReference type="EMBL" id="WNZX01000033">
    <property type="protein sequence ID" value="MUG73800.1"/>
    <property type="molecule type" value="Genomic_DNA"/>
</dbReference>
<dbReference type="AlphaFoldDB" id="A0A7X2ZF56"/>
<dbReference type="Pfam" id="PF10704">
    <property type="entry name" value="DUF2508"/>
    <property type="match status" value="1"/>
</dbReference>
<accession>A0A7X2ZF56</accession>
<comment type="caution">
    <text evidence="1">The sequence shown here is derived from an EMBL/GenBank/DDBJ whole genome shotgun (WGS) entry which is preliminary data.</text>
</comment>
<dbReference type="Proteomes" id="UP000450917">
    <property type="component" value="Unassembled WGS sequence"/>
</dbReference>
<reference evidence="1 2" key="1">
    <citation type="submission" date="2019-11" db="EMBL/GenBank/DDBJ databases">
        <title>Draft genome sequences of five Paenibacillus species of dairy origin.</title>
        <authorList>
            <person name="Olajide A.M."/>
            <person name="Chen S."/>
            <person name="Lapointe G."/>
        </authorList>
    </citation>
    <scope>NUCLEOTIDE SEQUENCE [LARGE SCALE GENOMIC DNA]</scope>
    <source>
        <strain evidence="1 2">2CS3</strain>
    </source>
</reference>